<feature type="transmembrane region" description="Helical" evidence="1">
    <location>
        <begin position="20"/>
        <end position="41"/>
    </location>
</feature>
<comment type="caution">
    <text evidence="2">The sequence shown here is derived from an EMBL/GenBank/DDBJ whole genome shotgun (WGS) entry which is preliminary data.</text>
</comment>
<reference evidence="2 3" key="1">
    <citation type="submission" date="2013-12" db="EMBL/GenBank/DDBJ databases">
        <title>A Varibaculum cambriense genome reconstructed from a premature infant gut community with otherwise low bacterial novelty that shifts toward anaerobic metabolism during the third week of life.</title>
        <authorList>
            <person name="Brown C.T."/>
            <person name="Sharon I."/>
            <person name="Thomas B.C."/>
            <person name="Castelle C.J."/>
            <person name="Morowitz M.J."/>
            <person name="Banfield J.F."/>
        </authorList>
    </citation>
    <scope>NUCLEOTIDE SEQUENCE [LARGE SCALE GENOMIC DNA]</scope>
    <source>
        <strain evidence="3">DORA_A_5_14_21</strain>
    </source>
</reference>
<keyword evidence="1" id="KW-0472">Membrane</keyword>
<sequence length="58" mass="6722">MLHSRVQYQRGEVICHGFNFRFFFLIKNLQVSAAVIAAFGFNRGLFVIQRPVMQFASI</sequence>
<evidence type="ECO:0000313" key="2">
    <source>
        <dbReference type="EMBL" id="ETJ17435.1"/>
    </source>
</evidence>
<dbReference type="EMBL" id="AZLZ01002167">
    <property type="protein sequence ID" value="ETJ17435.1"/>
    <property type="molecule type" value="Genomic_DNA"/>
</dbReference>
<accession>W1WJZ8</accession>
<name>W1WJZ8_ECOLX</name>
<evidence type="ECO:0000313" key="3">
    <source>
        <dbReference type="Proteomes" id="UP000018853"/>
    </source>
</evidence>
<protein>
    <submittedName>
        <fullName evidence="2">Uncharacterized protein</fullName>
    </submittedName>
</protein>
<proteinExistence type="predicted"/>
<gene>
    <name evidence="2" type="ORF">Q609_ECAC02167G0001</name>
</gene>
<organism evidence="2 3">
    <name type="scientific">Escherichia coli DORA_A_5_14_21</name>
    <dbReference type="NCBI Taxonomy" id="1403943"/>
    <lineage>
        <taxon>Bacteria</taxon>
        <taxon>Pseudomonadati</taxon>
        <taxon>Pseudomonadota</taxon>
        <taxon>Gammaproteobacteria</taxon>
        <taxon>Enterobacterales</taxon>
        <taxon>Enterobacteriaceae</taxon>
        <taxon>Escherichia</taxon>
    </lineage>
</organism>
<dbReference type="AlphaFoldDB" id="W1WJZ8"/>
<keyword evidence="1" id="KW-1133">Transmembrane helix</keyword>
<evidence type="ECO:0000256" key="1">
    <source>
        <dbReference type="SAM" id="Phobius"/>
    </source>
</evidence>
<keyword evidence="1" id="KW-0812">Transmembrane</keyword>
<dbReference type="Proteomes" id="UP000018853">
    <property type="component" value="Unassembled WGS sequence"/>
</dbReference>
<feature type="non-terminal residue" evidence="2">
    <location>
        <position position="58"/>
    </location>
</feature>